<dbReference type="EMBL" id="JACHML010000001">
    <property type="protein sequence ID" value="MBB6391073.1"/>
    <property type="molecule type" value="Genomic_DNA"/>
</dbReference>
<reference evidence="3 4" key="1">
    <citation type="submission" date="2020-08" db="EMBL/GenBank/DDBJ databases">
        <title>Sequencing the genomes of 1000 actinobacteria strains.</title>
        <authorList>
            <person name="Klenk H.-P."/>
        </authorList>
    </citation>
    <scope>NUCLEOTIDE SEQUENCE [LARGE SCALE GENOMIC DNA]</scope>
    <source>
        <strain evidence="3 4">DSM 12511</strain>
    </source>
</reference>
<accession>A0A7X0FP33</accession>
<feature type="domain" description="Glycosyl transferase family 1" evidence="2">
    <location>
        <begin position="88"/>
        <end position="227"/>
    </location>
</feature>
<keyword evidence="4" id="KW-1185">Reference proteome</keyword>
<dbReference type="InterPro" id="IPR001296">
    <property type="entry name" value="Glyco_trans_1"/>
</dbReference>
<sequence length="261" mass="27977">MSLALAWPLVVGIVRTPRITVLHAPLRAASRNSPRLRDRIKAAALPRRSTYVVSRWLGDQLPVPVRFMPNPYDDSLFYPVPGRRRSGLLFVGRLVGAKGLDIAVDAISTLRPDTRLTVIGAGPEEGILSALAETRGVRVDFLGAMGPAQIASEMRAHEVLVIPSSASPPEVYPLVAIEGLASGCRVVATNSGGLPEAVGGTERIVEVGDVRGLSRALEESLADGPLRPEEWDARAPHIQRHALENVIGAYEAAITDAMLLR</sequence>
<organism evidence="3 4">
    <name type="scientific">Microbacterium thalassium</name>
    <dbReference type="NCBI Taxonomy" id="362649"/>
    <lineage>
        <taxon>Bacteria</taxon>
        <taxon>Bacillati</taxon>
        <taxon>Actinomycetota</taxon>
        <taxon>Actinomycetes</taxon>
        <taxon>Micrococcales</taxon>
        <taxon>Microbacteriaceae</taxon>
        <taxon>Microbacterium</taxon>
    </lineage>
</organism>
<keyword evidence="1 3" id="KW-0808">Transferase</keyword>
<gene>
    <name evidence="3" type="ORF">HD594_001386</name>
</gene>
<dbReference type="GO" id="GO:0016757">
    <property type="term" value="F:glycosyltransferase activity"/>
    <property type="evidence" value="ECO:0007669"/>
    <property type="project" value="InterPro"/>
</dbReference>
<dbReference type="PANTHER" id="PTHR12526:SF636">
    <property type="entry name" value="BLL3647 PROTEIN"/>
    <property type="match status" value="1"/>
</dbReference>
<dbReference type="PANTHER" id="PTHR12526">
    <property type="entry name" value="GLYCOSYLTRANSFERASE"/>
    <property type="match status" value="1"/>
</dbReference>
<dbReference type="CDD" id="cd03801">
    <property type="entry name" value="GT4_PimA-like"/>
    <property type="match status" value="1"/>
</dbReference>
<evidence type="ECO:0000256" key="1">
    <source>
        <dbReference type="ARBA" id="ARBA00022679"/>
    </source>
</evidence>
<protein>
    <submittedName>
        <fullName evidence="3">Glycosyltransferase involved in cell wall biosynthesis</fullName>
    </submittedName>
</protein>
<dbReference type="Proteomes" id="UP000537775">
    <property type="component" value="Unassembled WGS sequence"/>
</dbReference>
<evidence type="ECO:0000313" key="4">
    <source>
        <dbReference type="Proteomes" id="UP000537775"/>
    </source>
</evidence>
<name>A0A7X0FP33_9MICO</name>
<dbReference type="RefSeq" id="WP_184750250.1">
    <property type="nucleotide sequence ID" value="NZ_BAAAJR010000010.1"/>
</dbReference>
<comment type="caution">
    <text evidence="3">The sequence shown here is derived from an EMBL/GenBank/DDBJ whole genome shotgun (WGS) entry which is preliminary data.</text>
</comment>
<proteinExistence type="predicted"/>
<dbReference type="Gene3D" id="3.40.50.2000">
    <property type="entry name" value="Glycogen Phosphorylase B"/>
    <property type="match status" value="2"/>
</dbReference>
<dbReference type="SUPFAM" id="SSF53756">
    <property type="entry name" value="UDP-Glycosyltransferase/glycogen phosphorylase"/>
    <property type="match status" value="1"/>
</dbReference>
<evidence type="ECO:0000313" key="3">
    <source>
        <dbReference type="EMBL" id="MBB6391073.1"/>
    </source>
</evidence>
<dbReference type="Pfam" id="PF00534">
    <property type="entry name" value="Glycos_transf_1"/>
    <property type="match status" value="1"/>
</dbReference>
<evidence type="ECO:0000259" key="2">
    <source>
        <dbReference type="Pfam" id="PF00534"/>
    </source>
</evidence>
<dbReference type="AlphaFoldDB" id="A0A7X0FP33"/>